<keyword evidence="6" id="KW-1185">Reference proteome</keyword>
<proteinExistence type="predicted"/>
<accession>A0A267DCR9</accession>
<evidence type="ECO:0000256" key="1">
    <source>
        <dbReference type="SAM" id="MobiDB-lite"/>
    </source>
</evidence>
<dbReference type="AlphaFoldDB" id="A0A267DCR9"/>
<dbReference type="EMBL" id="NIVC01002382">
    <property type="protein sequence ID" value="PAA58364.1"/>
    <property type="molecule type" value="Genomic_DNA"/>
</dbReference>
<evidence type="ECO:0000313" key="4">
    <source>
        <dbReference type="EMBL" id="PAA58364.1"/>
    </source>
</evidence>
<feature type="non-terminal residue" evidence="2">
    <location>
        <position position="1"/>
    </location>
</feature>
<evidence type="ECO:0000313" key="5">
    <source>
        <dbReference type="EMBL" id="PAA61933.1"/>
    </source>
</evidence>
<sequence>GAAPAPAGRPAHSVDRSAPGPSRYCKQSIFTANRKTLAKRISMSQLPCLSAIACLLLAAAIGCQAFTVRSGGGSAGGVPEGIETEHFAEMSGWQRCLFVCNYCFHGEGKEVDLLGCANSWCLESLGKTGTLPKVAVQMCPAMALV</sequence>
<comment type="caution">
    <text evidence="2">The sequence shown here is derived from an EMBL/GenBank/DDBJ whole genome shotgun (WGS) entry which is preliminary data.</text>
</comment>
<dbReference type="EMBL" id="NIVC01002599">
    <property type="protein sequence ID" value="PAA56618.1"/>
    <property type="molecule type" value="Genomic_DNA"/>
</dbReference>
<evidence type="ECO:0000313" key="3">
    <source>
        <dbReference type="EMBL" id="PAA56618.1"/>
    </source>
</evidence>
<organism evidence="2 6">
    <name type="scientific">Macrostomum lignano</name>
    <dbReference type="NCBI Taxonomy" id="282301"/>
    <lineage>
        <taxon>Eukaryota</taxon>
        <taxon>Metazoa</taxon>
        <taxon>Spiralia</taxon>
        <taxon>Lophotrochozoa</taxon>
        <taxon>Platyhelminthes</taxon>
        <taxon>Rhabditophora</taxon>
        <taxon>Macrostomorpha</taxon>
        <taxon>Macrostomida</taxon>
        <taxon>Macrostomidae</taxon>
        <taxon>Macrostomum</taxon>
    </lineage>
</organism>
<dbReference type="EMBL" id="NIVC01001985">
    <property type="protein sequence ID" value="PAA61933.1"/>
    <property type="molecule type" value="Genomic_DNA"/>
</dbReference>
<feature type="compositionally biased region" description="Low complexity" evidence="1">
    <location>
        <begin position="1"/>
        <end position="11"/>
    </location>
</feature>
<evidence type="ECO:0000313" key="2">
    <source>
        <dbReference type="EMBL" id="PAA46389.1"/>
    </source>
</evidence>
<name>A0A267DCR9_9PLAT</name>
<reference evidence="2 6" key="1">
    <citation type="submission" date="2017-06" db="EMBL/GenBank/DDBJ databases">
        <title>A platform for efficient transgenesis in Macrostomum lignano, a flatworm model organism for stem cell research.</title>
        <authorList>
            <person name="Berezikov E."/>
        </authorList>
    </citation>
    <scope>NUCLEOTIDE SEQUENCE [LARGE SCALE GENOMIC DNA]</scope>
    <source>
        <strain evidence="2">DV1</strain>
        <tissue evidence="2">Whole organism</tissue>
    </source>
</reference>
<dbReference type="EMBL" id="NIVC01004886">
    <property type="protein sequence ID" value="PAA46389.1"/>
    <property type="molecule type" value="Genomic_DNA"/>
</dbReference>
<evidence type="ECO:0000313" key="6">
    <source>
        <dbReference type="Proteomes" id="UP000215902"/>
    </source>
</evidence>
<gene>
    <name evidence="5" type="ORF">BOX15_Mlig010165g1</name>
    <name evidence="4" type="ORF">BOX15_Mlig010165g2</name>
    <name evidence="3" type="ORF">BOX15_Mlig010165g3</name>
    <name evidence="2" type="ORF">BOX15_Mlig010165g4</name>
</gene>
<protein>
    <submittedName>
        <fullName evidence="2">Uncharacterized protein</fullName>
    </submittedName>
</protein>
<dbReference type="Proteomes" id="UP000215902">
    <property type="component" value="Unassembled WGS sequence"/>
</dbReference>
<feature type="region of interest" description="Disordered" evidence="1">
    <location>
        <begin position="1"/>
        <end position="20"/>
    </location>
</feature>